<dbReference type="InterPro" id="IPR005174">
    <property type="entry name" value="KIB1-4_b-propeller"/>
</dbReference>
<evidence type="ECO:0000259" key="2">
    <source>
        <dbReference type="Pfam" id="PF03478"/>
    </source>
</evidence>
<dbReference type="Gene3D" id="1.20.1280.50">
    <property type="match status" value="1"/>
</dbReference>
<gene>
    <name evidence="3" type="ORF">COLO4_15066</name>
</gene>
<organism evidence="3 4">
    <name type="scientific">Corchorus olitorius</name>
    <dbReference type="NCBI Taxonomy" id="93759"/>
    <lineage>
        <taxon>Eukaryota</taxon>
        <taxon>Viridiplantae</taxon>
        <taxon>Streptophyta</taxon>
        <taxon>Embryophyta</taxon>
        <taxon>Tracheophyta</taxon>
        <taxon>Spermatophyta</taxon>
        <taxon>Magnoliopsida</taxon>
        <taxon>eudicotyledons</taxon>
        <taxon>Gunneridae</taxon>
        <taxon>Pentapetalae</taxon>
        <taxon>rosids</taxon>
        <taxon>malvids</taxon>
        <taxon>Malvales</taxon>
        <taxon>Malvaceae</taxon>
        <taxon>Grewioideae</taxon>
        <taxon>Apeibeae</taxon>
        <taxon>Corchorus</taxon>
    </lineage>
</organism>
<sequence>MVDWSNLPLDIVEGIIGRLGSLDRISMRGVCKAWSVSNPRIPTIDNFPWALSGDRLIYPPLHKREVPLRREEFQMIRNARPHASSYGWLLFEVVEYKARDFGNFFLYSPFTSEVIKLPESDFLGVDVATLSLDATSPKCVIFGLRTTWKKICIYICSPGDIVWKTYEFDLDRVVLCKVRHVAYTGGILYCVFAGGEFGAFNLQLKEWTMLTLEMLLGFDFQYARLIASDGDLRLMGNRYSEDLRLLKFDFSEKRWVKEDSLNNRVLFIGGTCFSCPAVRETSQLANHVFSCLYPTPSVRCYGTESDSLQYQNWAWTAGRSRIWIEFPSTAIWSANDLVTAH</sequence>
<feature type="domain" description="KIB1-4 beta-propeller" evidence="2">
    <location>
        <begin position="75"/>
        <end position="291"/>
    </location>
</feature>
<keyword evidence="4" id="KW-1185">Reference proteome</keyword>
<protein>
    <submittedName>
        <fullName evidence="3">Uncharacterized protein</fullName>
    </submittedName>
</protein>
<dbReference type="InterPro" id="IPR001810">
    <property type="entry name" value="F-box_dom"/>
</dbReference>
<dbReference type="Proteomes" id="UP000187203">
    <property type="component" value="Unassembled WGS sequence"/>
</dbReference>
<dbReference type="OrthoDB" id="999514at2759"/>
<evidence type="ECO:0000313" key="3">
    <source>
        <dbReference type="EMBL" id="OMO96814.1"/>
    </source>
</evidence>
<dbReference type="PANTHER" id="PTHR33110">
    <property type="entry name" value="F-BOX/KELCH-REPEAT PROTEIN-RELATED"/>
    <property type="match status" value="1"/>
</dbReference>
<accession>A0A1R3JPT4</accession>
<feature type="domain" description="F-box" evidence="1">
    <location>
        <begin position="4"/>
        <end position="34"/>
    </location>
</feature>
<dbReference type="Pfam" id="PF03478">
    <property type="entry name" value="Beta-prop_KIB1-4"/>
    <property type="match status" value="1"/>
</dbReference>
<dbReference type="STRING" id="93759.A0A1R3JPT4"/>
<evidence type="ECO:0000259" key="1">
    <source>
        <dbReference type="Pfam" id="PF00646"/>
    </source>
</evidence>
<name>A0A1R3JPT4_9ROSI</name>
<comment type="caution">
    <text evidence="3">The sequence shown here is derived from an EMBL/GenBank/DDBJ whole genome shotgun (WGS) entry which is preliminary data.</text>
</comment>
<proteinExistence type="predicted"/>
<dbReference type="EMBL" id="AWUE01015552">
    <property type="protein sequence ID" value="OMO96814.1"/>
    <property type="molecule type" value="Genomic_DNA"/>
</dbReference>
<dbReference type="InterPro" id="IPR036047">
    <property type="entry name" value="F-box-like_dom_sf"/>
</dbReference>
<dbReference type="Pfam" id="PF00646">
    <property type="entry name" value="F-box"/>
    <property type="match status" value="1"/>
</dbReference>
<evidence type="ECO:0000313" key="4">
    <source>
        <dbReference type="Proteomes" id="UP000187203"/>
    </source>
</evidence>
<dbReference type="SUPFAM" id="SSF81383">
    <property type="entry name" value="F-box domain"/>
    <property type="match status" value="1"/>
</dbReference>
<reference evidence="4" key="1">
    <citation type="submission" date="2013-09" db="EMBL/GenBank/DDBJ databases">
        <title>Corchorus olitorius genome sequencing.</title>
        <authorList>
            <person name="Alam M."/>
            <person name="Haque M.S."/>
            <person name="Islam M.S."/>
            <person name="Emdad E.M."/>
            <person name="Islam M.M."/>
            <person name="Ahmed B."/>
            <person name="Halim A."/>
            <person name="Hossen Q.M.M."/>
            <person name="Hossain M.Z."/>
            <person name="Ahmed R."/>
            <person name="Khan M.M."/>
            <person name="Islam R."/>
            <person name="Rashid M.M."/>
            <person name="Khan S.A."/>
            <person name="Rahman M.S."/>
            <person name="Alam M."/>
            <person name="Yahiya A.S."/>
            <person name="Khan M.S."/>
            <person name="Azam M.S."/>
            <person name="Haque T."/>
            <person name="Lashkar M.Z.H."/>
            <person name="Akhand A.I."/>
            <person name="Morshed G."/>
            <person name="Roy S."/>
            <person name="Uddin K.S."/>
            <person name="Rabeya T."/>
            <person name="Hossain A.S."/>
            <person name="Chowdhury A."/>
            <person name="Snigdha A.R."/>
            <person name="Mortoza M.S."/>
            <person name="Matin S.A."/>
            <person name="Hoque S.M.E."/>
            <person name="Islam M.K."/>
            <person name="Roy D.K."/>
            <person name="Haider R."/>
            <person name="Moosa M.M."/>
            <person name="Elias S.M."/>
            <person name="Hasan A.M."/>
            <person name="Jahan S."/>
            <person name="Shafiuddin M."/>
            <person name="Mahmood N."/>
            <person name="Shommy N.S."/>
        </authorList>
    </citation>
    <scope>NUCLEOTIDE SEQUENCE [LARGE SCALE GENOMIC DNA]</scope>
    <source>
        <strain evidence="4">cv. O-4</strain>
    </source>
</reference>
<dbReference type="AlphaFoldDB" id="A0A1R3JPT4"/>